<keyword evidence="2" id="KW-0813">Transport</keyword>
<dbReference type="PANTHER" id="PTHR30097">
    <property type="entry name" value="CATION EFFLUX SYSTEM PROTEIN CUSB"/>
    <property type="match status" value="1"/>
</dbReference>
<reference evidence="10 11" key="1">
    <citation type="submission" date="2020-10" db="EMBL/GenBank/DDBJ databases">
        <title>Genome analysis of Massilia species.</title>
        <authorList>
            <person name="Jung D.-H."/>
        </authorList>
    </citation>
    <scope>NUCLEOTIDE SEQUENCE [LARGE SCALE GENOMIC DNA]</scope>
    <source>
        <strain evidence="11">sipir</strain>
    </source>
</reference>
<dbReference type="InterPro" id="IPR058647">
    <property type="entry name" value="BSH_CzcB-like"/>
</dbReference>
<feature type="compositionally biased region" description="Basic and acidic residues" evidence="3">
    <location>
        <begin position="43"/>
        <end position="79"/>
    </location>
</feature>
<accession>A0ABY4A6W2</accession>
<dbReference type="Gene3D" id="2.40.30.170">
    <property type="match status" value="1"/>
</dbReference>
<dbReference type="InterPro" id="IPR006143">
    <property type="entry name" value="RND_pump_MFP"/>
</dbReference>
<feature type="domain" description="CzcB-like C-terminal circularly permuted SH3-like" evidence="9">
    <location>
        <begin position="457"/>
        <end position="517"/>
    </location>
</feature>
<protein>
    <submittedName>
        <fullName evidence="10">Efflux RND transporter periplasmic adaptor subunit</fullName>
    </submittedName>
</protein>
<dbReference type="Pfam" id="PF25971">
    <property type="entry name" value="CzcB_N"/>
    <property type="match status" value="1"/>
</dbReference>
<gene>
    <name evidence="10" type="ORF">INH39_28335</name>
</gene>
<dbReference type="Gene3D" id="2.40.420.20">
    <property type="match status" value="1"/>
</dbReference>
<feature type="domain" description="CusB-like beta-barrel" evidence="6">
    <location>
        <begin position="375"/>
        <end position="451"/>
    </location>
</feature>
<evidence type="ECO:0000256" key="1">
    <source>
        <dbReference type="ARBA" id="ARBA00009477"/>
    </source>
</evidence>
<dbReference type="Pfam" id="PF25954">
    <property type="entry name" value="Beta-barrel_RND_2"/>
    <property type="match status" value="1"/>
</dbReference>
<comment type="similarity">
    <text evidence="1">Belongs to the membrane fusion protein (MFP) (TC 8.A.1) family.</text>
</comment>
<evidence type="ECO:0000256" key="2">
    <source>
        <dbReference type="ARBA" id="ARBA00022448"/>
    </source>
</evidence>
<name>A0ABY4A6W2_9BURK</name>
<dbReference type="PANTHER" id="PTHR30097:SF4">
    <property type="entry name" value="SLR6042 PROTEIN"/>
    <property type="match status" value="1"/>
</dbReference>
<evidence type="ECO:0000256" key="4">
    <source>
        <dbReference type="SAM" id="Phobius"/>
    </source>
</evidence>
<evidence type="ECO:0000259" key="7">
    <source>
        <dbReference type="Pfam" id="PF25971"/>
    </source>
</evidence>
<organism evidence="10 11">
    <name type="scientific">Massilia violaceinigra</name>
    <dbReference type="NCBI Taxonomy" id="2045208"/>
    <lineage>
        <taxon>Bacteria</taxon>
        <taxon>Pseudomonadati</taxon>
        <taxon>Pseudomonadota</taxon>
        <taxon>Betaproteobacteria</taxon>
        <taxon>Burkholderiales</taxon>
        <taxon>Oxalobacteraceae</taxon>
        <taxon>Telluria group</taxon>
        <taxon>Massilia</taxon>
    </lineage>
</organism>
<dbReference type="Pfam" id="PF25893">
    <property type="entry name" value="HH_CzcB"/>
    <property type="match status" value="1"/>
</dbReference>
<evidence type="ECO:0000256" key="3">
    <source>
        <dbReference type="SAM" id="MobiDB-lite"/>
    </source>
</evidence>
<dbReference type="InterPro" id="IPR051909">
    <property type="entry name" value="MFP_Cation_Efflux"/>
</dbReference>
<keyword evidence="11" id="KW-1185">Reference proteome</keyword>
<dbReference type="Proteomes" id="UP000831532">
    <property type="component" value="Chromosome"/>
</dbReference>
<dbReference type="EMBL" id="CP063361">
    <property type="protein sequence ID" value="UOD29276.1"/>
    <property type="molecule type" value="Genomic_DNA"/>
</dbReference>
<proteinExistence type="inferred from homology"/>
<evidence type="ECO:0000259" key="6">
    <source>
        <dbReference type="Pfam" id="PF25954"/>
    </source>
</evidence>
<keyword evidence="4" id="KW-0812">Transmembrane</keyword>
<evidence type="ECO:0000313" key="11">
    <source>
        <dbReference type="Proteomes" id="UP000831532"/>
    </source>
</evidence>
<evidence type="ECO:0000259" key="5">
    <source>
        <dbReference type="Pfam" id="PF25893"/>
    </source>
</evidence>
<keyword evidence="4" id="KW-0472">Membrane</keyword>
<feature type="region of interest" description="Disordered" evidence="3">
    <location>
        <begin position="34"/>
        <end position="89"/>
    </location>
</feature>
<feature type="domain" description="CzcB-like alpha-helical hairpin" evidence="5">
    <location>
        <begin position="266"/>
        <end position="325"/>
    </location>
</feature>
<keyword evidence="4" id="KW-1133">Transmembrane helix</keyword>
<feature type="domain" description="CzcB-like barrel-sandwich hybrid" evidence="8">
    <location>
        <begin position="227"/>
        <end position="372"/>
    </location>
</feature>
<dbReference type="InterPro" id="IPR058792">
    <property type="entry name" value="Beta-barrel_RND_2"/>
</dbReference>
<feature type="transmembrane region" description="Helical" evidence="4">
    <location>
        <begin position="12"/>
        <end position="29"/>
    </location>
</feature>
<dbReference type="SUPFAM" id="SSF111369">
    <property type="entry name" value="HlyD-like secretion proteins"/>
    <property type="match status" value="1"/>
</dbReference>
<dbReference type="InterPro" id="IPR058649">
    <property type="entry name" value="CzcB_C"/>
</dbReference>
<dbReference type="InterPro" id="IPR058646">
    <property type="entry name" value="CzcB_N"/>
</dbReference>
<evidence type="ECO:0000313" key="10">
    <source>
        <dbReference type="EMBL" id="UOD29276.1"/>
    </source>
</evidence>
<dbReference type="Gene3D" id="1.10.287.470">
    <property type="entry name" value="Helix hairpin bin"/>
    <property type="match status" value="1"/>
</dbReference>
<dbReference type="Pfam" id="PF25975">
    <property type="entry name" value="CzcB_C"/>
    <property type="match status" value="1"/>
</dbReference>
<evidence type="ECO:0000259" key="8">
    <source>
        <dbReference type="Pfam" id="PF25973"/>
    </source>
</evidence>
<dbReference type="NCBIfam" id="TIGR01730">
    <property type="entry name" value="RND_mfp"/>
    <property type="match status" value="1"/>
</dbReference>
<feature type="domain" description="CzcB N-terminal" evidence="7">
    <location>
        <begin position="89"/>
        <end position="176"/>
    </location>
</feature>
<dbReference type="InterPro" id="IPR058648">
    <property type="entry name" value="HH_CzcB-like"/>
</dbReference>
<sequence length="529" mass="56458">MNIPVIEKKTRFAIAIVLAIGAILLALILSTGKSASSPGGEEPAGHSEKAGHDDGEHHDKPSTAKHDDDKEHGDKEHHAPAYKAGPHGGKLFTKGEFGAEVLLAEEGSDPRHRLWFFEKGKQISPSTVTVTEELSRPLGGVEKITFKVDKDSQLSAQPIAEPHIFSAKIIVRRGSDVLPIELESEEGKIEISDAQLKTAGVQVATAAPASISSAFQLSGEIRFNEDRTAHVVPRMAGVVESVKANIGQVVRKGDLLAVIASSEVSELRSEFLSAQRRQELAQVTYVREKKLWQEKISAEQDYLQAQQVLREAEIATRNARQKLLAIGASSSSTSGALNRFELRAPFDGAIVEKHIALGESVKEDANVFKISDLSSVWADVSVPAKDLGVVRVGEKAVVKATSLAQSATGTVTYVGTLLGEQTRTAKATVTLANPNNAWRPGLFVNVELTADKRDVAVSVLSDAIQAVADKPTVFAKIEGGFIAVPVTLGRSDGKYTEIVSGLKAGTQYAAQGSFVLKAEQGKGSAEHAH</sequence>
<evidence type="ECO:0000259" key="9">
    <source>
        <dbReference type="Pfam" id="PF25975"/>
    </source>
</evidence>
<dbReference type="RefSeq" id="WP_243490505.1">
    <property type="nucleotide sequence ID" value="NZ_CP063361.1"/>
</dbReference>
<dbReference type="Pfam" id="PF25973">
    <property type="entry name" value="BSH_CzcB"/>
    <property type="match status" value="1"/>
</dbReference>